<evidence type="ECO:0000256" key="3">
    <source>
        <dbReference type="ARBA" id="ARBA00023098"/>
    </source>
</evidence>
<accession>A0A1G6ZT21</accession>
<dbReference type="InterPro" id="IPR052377">
    <property type="entry name" value="Mitochondrial_ECH-domain"/>
</dbReference>
<gene>
    <name evidence="4" type="ORF">SAMN05660405_02160</name>
</gene>
<organism evidence="4 5">
    <name type="scientific">Psychrobacter pacificensis</name>
    <dbReference type="NCBI Taxonomy" id="112002"/>
    <lineage>
        <taxon>Bacteria</taxon>
        <taxon>Pseudomonadati</taxon>
        <taxon>Pseudomonadota</taxon>
        <taxon>Gammaproteobacteria</taxon>
        <taxon>Moraxellales</taxon>
        <taxon>Moraxellaceae</taxon>
        <taxon>Psychrobacter</taxon>
    </lineage>
</organism>
<dbReference type="GO" id="GO:0006631">
    <property type="term" value="P:fatty acid metabolic process"/>
    <property type="evidence" value="ECO:0007669"/>
    <property type="project" value="UniProtKB-KW"/>
</dbReference>
<keyword evidence="3" id="KW-0443">Lipid metabolism</keyword>
<dbReference type="InterPro" id="IPR029045">
    <property type="entry name" value="ClpP/crotonase-like_dom_sf"/>
</dbReference>
<evidence type="ECO:0000256" key="2">
    <source>
        <dbReference type="ARBA" id="ARBA00022832"/>
    </source>
</evidence>
<comment type="similarity">
    <text evidence="1">Belongs to the enoyl-CoA hydratase/isomerase family.</text>
</comment>
<evidence type="ECO:0000313" key="4">
    <source>
        <dbReference type="EMBL" id="SDE04706.1"/>
    </source>
</evidence>
<protein>
    <recommendedName>
        <fullName evidence="6">Enoyl-CoA hydratase</fullName>
    </recommendedName>
</protein>
<keyword evidence="2" id="KW-0276">Fatty acid metabolism</keyword>
<sequence>MFYKQLDMSVEDAYDYASEVMTCNMVADDVGEGIDAFIEKRQAVWKEC</sequence>
<dbReference type="Gene3D" id="1.10.12.10">
    <property type="entry name" value="Lyase 2-enoyl-coa Hydratase, Chain A, domain 2"/>
    <property type="match status" value="1"/>
</dbReference>
<name>A0A1G6ZT21_9GAMM</name>
<dbReference type="PANTHER" id="PTHR43602">
    <property type="match status" value="1"/>
</dbReference>
<dbReference type="GeneID" id="300924382"/>
<dbReference type="AlphaFoldDB" id="A0A1G6ZT21"/>
<dbReference type="SUPFAM" id="SSF52096">
    <property type="entry name" value="ClpP/crotonase"/>
    <property type="match status" value="1"/>
</dbReference>
<evidence type="ECO:0008006" key="6">
    <source>
        <dbReference type="Google" id="ProtNLM"/>
    </source>
</evidence>
<dbReference type="RefSeq" id="WP_284719264.1">
    <property type="nucleotide sequence ID" value="NZ_CP048752.1"/>
</dbReference>
<proteinExistence type="inferred from homology"/>
<dbReference type="GO" id="GO:0016836">
    <property type="term" value="F:hydro-lyase activity"/>
    <property type="evidence" value="ECO:0007669"/>
    <property type="project" value="TreeGrafter"/>
</dbReference>
<evidence type="ECO:0000313" key="5">
    <source>
        <dbReference type="Proteomes" id="UP000198501"/>
    </source>
</evidence>
<reference evidence="4 5" key="1">
    <citation type="submission" date="2016-10" db="EMBL/GenBank/DDBJ databases">
        <authorList>
            <person name="de Groot N.N."/>
        </authorList>
    </citation>
    <scope>NUCLEOTIDE SEQUENCE [LARGE SCALE GENOMIC DNA]</scope>
    <source>
        <strain evidence="4 5">DSM 23406</strain>
    </source>
</reference>
<dbReference type="Proteomes" id="UP000198501">
    <property type="component" value="Unassembled WGS sequence"/>
</dbReference>
<dbReference type="EMBL" id="FNAL01000019">
    <property type="protein sequence ID" value="SDE04706.1"/>
    <property type="molecule type" value="Genomic_DNA"/>
</dbReference>
<dbReference type="InterPro" id="IPR014748">
    <property type="entry name" value="Enoyl-CoA_hydra_C"/>
</dbReference>
<evidence type="ECO:0000256" key="1">
    <source>
        <dbReference type="ARBA" id="ARBA00005254"/>
    </source>
</evidence>
<dbReference type="PANTHER" id="PTHR43602:SF1">
    <property type="entry name" value="ENOYL-COA HYDRATASE DOMAIN-CONTAINING PROTEIN 3, MITOCHONDRIAL"/>
    <property type="match status" value="1"/>
</dbReference>